<evidence type="ECO:0000256" key="3">
    <source>
        <dbReference type="ARBA" id="ARBA00022475"/>
    </source>
</evidence>
<keyword evidence="5 9" id="KW-0653">Protein transport</keyword>
<organism evidence="10 11">
    <name type="scientific">Candidatus Collierbacteria bacterium RIFCSPHIGHO2_02_FULL_49_10</name>
    <dbReference type="NCBI Taxonomy" id="1817723"/>
    <lineage>
        <taxon>Bacteria</taxon>
        <taxon>Candidatus Collieribacteriota</taxon>
    </lineage>
</organism>
<accession>A0A1F5EVB5</accession>
<evidence type="ECO:0000256" key="8">
    <source>
        <dbReference type="ARBA" id="ARBA00023136"/>
    </source>
</evidence>
<evidence type="ECO:0000256" key="9">
    <source>
        <dbReference type="HAMAP-Rule" id="MF_00236"/>
    </source>
</evidence>
<name>A0A1F5EVB5_9BACT</name>
<comment type="similarity">
    <text evidence="9">Belongs to the TatA/E family.</text>
</comment>
<dbReference type="GO" id="GO:0043953">
    <property type="term" value="P:protein transport by the Tat complex"/>
    <property type="evidence" value="ECO:0007669"/>
    <property type="project" value="UniProtKB-UniRule"/>
</dbReference>
<keyword evidence="4 9" id="KW-0812">Transmembrane</keyword>
<keyword evidence="8 9" id="KW-0472">Membrane</keyword>
<proteinExistence type="inferred from homology"/>
<keyword evidence="2 9" id="KW-0813">Transport</keyword>
<dbReference type="GO" id="GO:0033281">
    <property type="term" value="C:TAT protein transport complex"/>
    <property type="evidence" value="ECO:0007669"/>
    <property type="project" value="UniProtKB-UniRule"/>
</dbReference>
<evidence type="ECO:0000256" key="6">
    <source>
        <dbReference type="ARBA" id="ARBA00022989"/>
    </source>
</evidence>
<evidence type="ECO:0000256" key="2">
    <source>
        <dbReference type="ARBA" id="ARBA00022448"/>
    </source>
</evidence>
<sequence>MLRNIGSTEIIVVALILLFLFGGKKLPELAHGLAESIREFRKSFKGEDKKAEEETE</sequence>
<dbReference type="Pfam" id="PF02416">
    <property type="entry name" value="TatA_B_E"/>
    <property type="match status" value="1"/>
</dbReference>
<protein>
    <recommendedName>
        <fullName evidence="9">Sec-independent protein translocase protein TatA</fullName>
    </recommendedName>
</protein>
<evidence type="ECO:0000313" key="11">
    <source>
        <dbReference type="Proteomes" id="UP000177390"/>
    </source>
</evidence>
<comment type="subunit">
    <text evidence="9">Forms a complex with TatC.</text>
</comment>
<dbReference type="InterPro" id="IPR006312">
    <property type="entry name" value="TatA/E"/>
</dbReference>
<gene>
    <name evidence="9" type="primary">tatA</name>
    <name evidence="10" type="ORF">A3D09_01105</name>
</gene>
<evidence type="ECO:0000256" key="5">
    <source>
        <dbReference type="ARBA" id="ARBA00022927"/>
    </source>
</evidence>
<keyword evidence="7 9" id="KW-0811">Translocation</keyword>
<dbReference type="PANTHER" id="PTHR42982:SF1">
    <property type="entry name" value="SEC-INDEPENDENT PROTEIN TRANSLOCASE PROTEIN TATA"/>
    <property type="match status" value="1"/>
</dbReference>
<dbReference type="AlphaFoldDB" id="A0A1F5EVB5"/>
<keyword evidence="6 9" id="KW-1133">Transmembrane helix</keyword>
<comment type="function">
    <text evidence="9">Part of the twin-arginine translocation (Tat) system that transports large folded proteins containing a characteristic twin-arginine motif in their signal peptide across membranes. TatA could form the protein-conducting channel of the Tat system.</text>
</comment>
<keyword evidence="3 9" id="KW-1003">Cell membrane</keyword>
<dbReference type="EMBL" id="MFAH01000028">
    <property type="protein sequence ID" value="OGD71349.1"/>
    <property type="molecule type" value="Genomic_DNA"/>
</dbReference>
<comment type="subcellular location">
    <subcellularLocation>
        <location evidence="1 9">Cell membrane</location>
        <topology evidence="1 9">Single-pass membrane protein</topology>
    </subcellularLocation>
</comment>
<dbReference type="HAMAP" id="MF_00236">
    <property type="entry name" value="TatA_E"/>
    <property type="match status" value="1"/>
</dbReference>
<evidence type="ECO:0000256" key="4">
    <source>
        <dbReference type="ARBA" id="ARBA00022692"/>
    </source>
</evidence>
<dbReference type="InterPro" id="IPR003369">
    <property type="entry name" value="TatA/B/E"/>
</dbReference>
<evidence type="ECO:0000313" key="10">
    <source>
        <dbReference type="EMBL" id="OGD71349.1"/>
    </source>
</evidence>
<evidence type="ECO:0000256" key="7">
    <source>
        <dbReference type="ARBA" id="ARBA00023010"/>
    </source>
</evidence>
<dbReference type="GO" id="GO:0008320">
    <property type="term" value="F:protein transmembrane transporter activity"/>
    <property type="evidence" value="ECO:0007669"/>
    <property type="project" value="UniProtKB-UniRule"/>
</dbReference>
<dbReference type="PANTHER" id="PTHR42982">
    <property type="entry name" value="SEC-INDEPENDENT PROTEIN TRANSLOCASE PROTEIN TATA"/>
    <property type="match status" value="1"/>
</dbReference>
<reference evidence="10 11" key="1">
    <citation type="journal article" date="2016" name="Nat. Commun.">
        <title>Thousands of microbial genomes shed light on interconnected biogeochemical processes in an aquifer system.</title>
        <authorList>
            <person name="Anantharaman K."/>
            <person name="Brown C.T."/>
            <person name="Hug L.A."/>
            <person name="Sharon I."/>
            <person name="Castelle C.J."/>
            <person name="Probst A.J."/>
            <person name="Thomas B.C."/>
            <person name="Singh A."/>
            <person name="Wilkins M.J."/>
            <person name="Karaoz U."/>
            <person name="Brodie E.L."/>
            <person name="Williams K.H."/>
            <person name="Hubbard S.S."/>
            <person name="Banfield J.F."/>
        </authorList>
    </citation>
    <scope>NUCLEOTIDE SEQUENCE [LARGE SCALE GENOMIC DNA]</scope>
</reference>
<dbReference type="Gene3D" id="1.20.5.3310">
    <property type="match status" value="1"/>
</dbReference>
<dbReference type="Proteomes" id="UP000177390">
    <property type="component" value="Unassembled WGS sequence"/>
</dbReference>
<comment type="caution">
    <text evidence="10">The sequence shown here is derived from an EMBL/GenBank/DDBJ whole genome shotgun (WGS) entry which is preliminary data.</text>
</comment>
<evidence type="ECO:0000256" key="1">
    <source>
        <dbReference type="ARBA" id="ARBA00004162"/>
    </source>
</evidence>